<evidence type="ECO:0000256" key="1">
    <source>
        <dbReference type="SAM" id="MobiDB-lite"/>
    </source>
</evidence>
<proteinExistence type="predicted"/>
<dbReference type="PANTHER" id="PTHR37784:SF2">
    <property type="entry name" value="HIGH-OSMOLARITY-INDUCED TRANSCRIPTION PROTEIN 1"/>
    <property type="match status" value="1"/>
</dbReference>
<dbReference type="PANTHER" id="PTHR37784">
    <property type="entry name" value="PROTEIN MSN1"/>
    <property type="match status" value="1"/>
</dbReference>
<feature type="region of interest" description="Disordered" evidence="1">
    <location>
        <begin position="1"/>
        <end position="50"/>
    </location>
</feature>
<evidence type="ECO:0000259" key="2">
    <source>
        <dbReference type="Pfam" id="PF12550"/>
    </source>
</evidence>
<dbReference type="Pfam" id="PF12550">
    <property type="entry name" value="GCR1_C"/>
    <property type="match status" value="1"/>
</dbReference>
<evidence type="ECO:0000259" key="3">
    <source>
        <dbReference type="Pfam" id="PF16787"/>
    </source>
</evidence>
<feature type="domain" description="Transcription activator GCR1-like" evidence="2">
    <location>
        <begin position="848"/>
        <end position="917"/>
    </location>
</feature>
<dbReference type="Pfam" id="PF16787">
    <property type="entry name" value="NDC10_II"/>
    <property type="match status" value="1"/>
</dbReference>
<dbReference type="GO" id="GO:0000978">
    <property type="term" value="F:RNA polymerase II cis-regulatory region sequence-specific DNA binding"/>
    <property type="evidence" value="ECO:0007669"/>
    <property type="project" value="TreeGrafter"/>
</dbReference>
<dbReference type="SUPFAM" id="SSF56349">
    <property type="entry name" value="DNA breaking-rejoining enzymes"/>
    <property type="match status" value="1"/>
</dbReference>
<reference evidence="4 5" key="1">
    <citation type="journal article" date="2024" name="J Genomics">
        <title>Draft genome sequencing and assembly of Favolaschia claudopus CIRM-BRFM 2984 isolated from oak limbs.</title>
        <authorList>
            <person name="Navarro D."/>
            <person name="Drula E."/>
            <person name="Chaduli D."/>
            <person name="Cazenave R."/>
            <person name="Ahrendt S."/>
            <person name="Wang J."/>
            <person name="Lipzen A."/>
            <person name="Daum C."/>
            <person name="Barry K."/>
            <person name="Grigoriev I.V."/>
            <person name="Favel A."/>
            <person name="Rosso M.N."/>
            <person name="Martin F."/>
        </authorList>
    </citation>
    <scope>NUCLEOTIDE SEQUENCE [LARGE SCALE GENOMIC DNA]</scope>
    <source>
        <strain evidence="4 5">CIRM-BRFM 2984</strain>
    </source>
</reference>
<evidence type="ECO:0008006" key="6">
    <source>
        <dbReference type="Google" id="ProtNLM"/>
    </source>
</evidence>
<evidence type="ECO:0000313" key="4">
    <source>
        <dbReference type="EMBL" id="KAK6974833.1"/>
    </source>
</evidence>
<dbReference type="InterPro" id="IPR022210">
    <property type="entry name" value="TF_GCR1-like"/>
</dbReference>
<dbReference type="Proteomes" id="UP001362999">
    <property type="component" value="Unassembled WGS sequence"/>
</dbReference>
<feature type="compositionally biased region" description="Low complexity" evidence="1">
    <location>
        <begin position="29"/>
        <end position="40"/>
    </location>
</feature>
<dbReference type="AlphaFoldDB" id="A0AAV9Z9L1"/>
<dbReference type="Gene3D" id="1.10.443.20">
    <property type="entry name" value="Centromere DNA-binding protein complex CBF3 subunit, domain 2"/>
    <property type="match status" value="1"/>
</dbReference>
<dbReference type="EMBL" id="JAWWNJ010000178">
    <property type="protein sequence ID" value="KAK6974833.1"/>
    <property type="molecule type" value="Genomic_DNA"/>
</dbReference>
<name>A0AAV9Z9L1_9AGAR</name>
<evidence type="ECO:0000313" key="5">
    <source>
        <dbReference type="Proteomes" id="UP001362999"/>
    </source>
</evidence>
<keyword evidence="5" id="KW-1185">Reference proteome</keyword>
<organism evidence="4 5">
    <name type="scientific">Favolaschia claudopus</name>
    <dbReference type="NCBI Taxonomy" id="2862362"/>
    <lineage>
        <taxon>Eukaryota</taxon>
        <taxon>Fungi</taxon>
        <taxon>Dikarya</taxon>
        <taxon>Basidiomycota</taxon>
        <taxon>Agaricomycotina</taxon>
        <taxon>Agaricomycetes</taxon>
        <taxon>Agaricomycetidae</taxon>
        <taxon>Agaricales</taxon>
        <taxon>Marasmiineae</taxon>
        <taxon>Mycenaceae</taxon>
        <taxon>Favolaschia</taxon>
    </lineage>
</organism>
<dbReference type="InterPro" id="IPR038279">
    <property type="entry name" value="Ndc10_dom2_sf"/>
</dbReference>
<protein>
    <recommendedName>
        <fullName evidence="6">Ndc10 domain-containing protein</fullName>
    </recommendedName>
</protein>
<dbReference type="InterPro" id="IPR011010">
    <property type="entry name" value="DNA_brk_join_enz"/>
</dbReference>
<sequence length="957" mass="106897">MSSPVRPLRFIQHSTTPSPLSRKRQRLDSSSVPSTPSKSTRNTLPPVPFSPYRFTSDNEVVANIAPHLSTPSLPLAVTLPATLPPTPTNSSSSSSAAMKAALDDLEAQSHLIRQQVAAEELSDKETARSYARQVTNYQVWWDENQAKLAADDPRRIVLPAYPIIPAKVALFLQYETTRPQKRKRPDGTESTATLGVSGVKLAISALENWRLNNQHKYPDVPEAQRGLRTDIRIKQFESAASHKEPQRVQMAHALKAKGTNADTFTSDDLKRCSMWCITDFKGPQNIYIGLRDRAMLLTSCGVAFRGDNTRHLLISDLFTTDVIMNAKGLGETVPALTFIADNAKHNQTGRTDEFGAFRHRFVELCPVGAIALVLFSYFHVRNAAVLKFAPDFSDPEYGDYGKRDWYRMHLFPSATDPMSDMSYDNHRKRVNLIYAKNGVNISKVTHAGREYSVKTAREYGATVHGAKALGGWSESGSFRPCYDRALPLDALLGAAMFDAARPETHFLAREYLEPPRELLGDVFPWVQDELIALEAREKENPFARDIALRQFFKLLVWFRTVILQDAALLYKQYPDAPLFKYAPFSTVLFQQFSAASVQRIKEVESTGNLALKNLPQNLVRGFQGALAGVSLAHRAERDETRVYIERLESQIQILTQPFMQQSLGKGKGSRRTTKMPVLIPPVLSIPTASLTTTGASSSALMLDPNSCLPPPAADFSLTGDSIDFSFMGDPMDVSFSHNSFDDLGIMPASSTSLPLPSTLPTLPSVSPSQVPLPIVSGFTSTASPSTFTPSSLLNPPIATASGHTTAQISAWNVLALKYSDQRLRRHQWDWVEKTSSFLPRYTFQRVLKITDIWTEWIEGIGGFLSVRDMNDTWAARWRTGTQTLKNEYGRRKKVIDLITRLAEKPNWNVELALRFIREVYEQDTKRFPTVRSFCDYLQSTKNNASVDILDRSCTFIG</sequence>
<comment type="caution">
    <text evidence="4">The sequence shown here is derived from an EMBL/GenBank/DDBJ whole genome shotgun (WGS) entry which is preliminary data.</text>
</comment>
<dbReference type="InterPro" id="IPR052146">
    <property type="entry name" value="HOT1"/>
</dbReference>
<accession>A0AAV9Z9L1</accession>
<dbReference type="InterPro" id="IPR031872">
    <property type="entry name" value="NDC10_II"/>
</dbReference>
<feature type="domain" description="Ndc10" evidence="3">
    <location>
        <begin position="299"/>
        <end position="589"/>
    </location>
</feature>
<dbReference type="GO" id="GO:0060963">
    <property type="term" value="P:positive regulation of ribosomal protein gene transcription by RNA polymerase II"/>
    <property type="evidence" value="ECO:0007669"/>
    <property type="project" value="TreeGrafter"/>
</dbReference>
<dbReference type="GO" id="GO:0000981">
    <property type="term" value="F:DNA-binding transcription factor activity, RNA polymerase II-specific"/>
    <property type="evidence" value="ECO:0007669"/>
    <property type="project" value="TreeGrafter"/>
</dbReference>
<gene>
    <name evidence="4" type="ORF">R3P38DRAFT_3479541</name>
</gene>